<name>A0A397TM28_9GLOM</name>
<dbReference type="EMBL" id="QKYT01000028">
    <property type="protein sequence ID" value="RIA97507.1"/>
    <property type="molecule type" value="Genomic_DNA"/>
</dbReference>
<gene>
    <name evidence="1" type="ORF">C1645_732355</name>
</gene>
<evidence type="ECO:0000313" key="2">
    <source>
        <dbReference type="Proteomes" id="UP000265703"/>
    </source>
</evidence>
<proteinExistence type="predicted"/>
<organism evidence="1 2">
    <name type="scientific">Glomus cerebriforme</name>
    <dbReference type="NCBI Taxonomy" id="658196"/>
    <lineage>
        <taxon>Eukaryota</taxon>
        <taxon>Fungi</taxon>
        <taxon>Fungi incertae sedis</taxon>
        <taxon>Mucoromycota</taxon>
        <taxon>Glomeromycotina</taxon>
        <taxon>Glomeromycetes</taxon>
        <taxon>Glomerales</taxon>
        <taxon>Glomeraceae</taxon>
        <taxon>Glomus</taxon>
    </lineage>
</organism>
<comment type="caution">
    <text evidence="1">The sequence shown here is derived from an EMBL/GenBank/DDBJ whole genome shotgun (WGS) entry which is preliminary data.</text>
</comment>
<dbReference type="Proteomes" id="UP000265703">
    <property type="component" value="Unassembled WGS sequence"/>
</dbReference>
<dbReference type="AlphaFoldDB" id="A0A397TM28"/>
<protein>
    <submittedName>
        <fullName evidence="1">Uncharacterized protein</fullName>
    </submittedName>
</protein>
<accession>A0A397TM28</accession>
<keyword evidence="2" id="KW-1185">Reference proteome</keyword>
<reference evidence="1 2" key="1">
    <citation type="submission" date="2018-06" db="EMBL/GenBank/DDBJ databases">
        <title>Comparative genomics reveals the genomic features of Rhizophagus irregularis, R. cerebriforme, R. diaphanum and Gigaspora rosea, and their symbiotic lifestyle signature.</title>
        <authorList>
            <person name="Morin E."/>
            <person name="San Clemente H."/>
            <person name="Chen E.C.H."/>
            <person name="De La Providencia I."/>
            <person name="Hainaut M."/>
            <person name="Kuo A."/>
            <person name="Kohler A."/>
            <person name="Murat C."/>
            <person name="Tang N."/>
            <person name="Roy S."/>
            <person name="Loubradou J."/>
            <person name="Henrissat B."/>
            <person name="Grigoriev I.V."/>
            <person name="Corradi N."/>
            <person name="Roux C."/>
            <person name="Martin F.M."/>
        </authorList>
    </citation>
    <scope>NUCLEOTIDE SEQUENCE [LARGE SCALE GENOMIC DNA]</scope>
    <source>
        <strain evidence="1 2">DAOM 227022</strain>
    </source>
</reference>
<evidence type="ECO:0000313" key="1">
    <source>
        <dbReference type="EMBL" id="RIA97507.1"/>
    </source>
</evidence>
<sequence length="218" mass="26051">MSFLQYNDNCYDPNMIFPHYSLFEQKHDKFGCDHHENSYKTNIYDKYSSSPESSFNKFKTSKKYNYNSKFYIKNDFLSCNDSESDSDINLCDIFKDVSNVKDERVESDYEISSFEEESSEEESDDDYGSLIESYKNAQLENFFMEYNIPKDLCDLIRFYNEINDDDSTIGEYFVKEVEVFEKFEEEIEDGKEIFMHKYDIFLLTSSDDEDDIDIKMEL</sequence>